<dbReference type="InterPro" id="IPR037914">
    <property type="entry name" value="SpoVT-AbrB_sf"/>
</dbReference>
<dbReference type="Pfam" id="PF04014">
    <property type="entry name" value="MazE_antitoxin"/>
    <property type="match status" value="1"/>
</dbReference>
<dbReference type="Gene3D" id="2.10.260.10">
    <property type="match status" value="1"/>
</dbReference>
<dbReference type="PANTHER" id="PTHR34860:SF6">
    <property type="entry name" value="REPRESSOR-LIKE PROTEIN SSO7C3"/>
    <property type="match status" value="1"/>
</dbReference>
<evidence type="ECO:0000313" key="2">
    <source>
        <dbReference type="EMBL" id="QOS39227.1"/>
    </source>
</evidence>
<name>A0A7M1XIN1_9SPIR</name>
<dbReference type="InterPro" id="IPR007159">
    <property type="entry name" value="SpoVT-AbrB_dom"/>
</dbReference>
<dbReference type="PANTHER" id="PTHR34860">
    <property type="entry name" value="REPRESSOR-LIKE PROTEIN SSO7C3"/>
    <property type="match status" value="1"/>
</dbReference>
<protein>
    <submittedName>
        <fullName evidence="2">AbrB/MazE/SpoVT family DNA-binding domain-containing protein</fullName>
    </submittedName>
</protein>
<dbReference type="SUPFAM" id="SSF89447">
    <property type="entry name" value="AbrB/MazE/MraZ-like"/>
    <property type="match status" value="1"/>
</dbReference>
<evidence type="ECO:0000313" key="3">
    <source>
        <dbReference type="Proteomes" id="UP000593591"/>
    </source>
</evidence>
<dbReference type="KEGG" id="trc:DYE49_01660"/>
<sequence>MKDTNEDRFIVSVKVGPKSQITIPAAARKMFNIKEGDTLMVMGDKEKGIALIKDDVFYQLMGGMLKNENGDKNQ</sequence>
<organism evidence="2 3">
    <name type="scientific">Treponema rectale</name>
    <dbReference type="NCBI Taxonomy" id="744512"/>
    <lineage>
        <taxon>Bacteria</taxon>
        <taxon>Pseudomonadati</taxon>
        <taxon>Spirochaetota</taxon>
        <taxon>Spirochaetia</taxon>
        <taxon>Spirochaetales</taxon>
        <taxon>Treponemataceae</taxon>
        <taxon>Treponema</taxon>
    </lineage>
</organism>
<dbReference type="GO" id="GO:0003677">
    <property type="term" value="F:DNA binding"/>
    <property type="evidence" value="ECO:0007669"/>
    <property type="project" value="UniProtKB-KW"/>
</dbReference>
<accession>A0A7M1XIN1</accession>
<feature type="domain" description="SpoVT-AbrB" evidence="1">
    <location>
        <begin position="13"/>
        <end position="57"/>
    </location>
</feature>
<dbReference type="AlphaFoldDB" id="A0A7M1XIN1"/>
<gene>
    <name evidence="2" type="ORF">DYE49_01660</name>
</gene>
<keyword evidence="2" id="KW-0238">DNA-binding</keyword>
<dbReference type="NCBIfam" id="TIGR01439">
    <property type="entry name" value="lp_hng_hel_AbrB"/>
    <property type="match status" value="1"/>
</dbReference>
<evidence type="ECO:0000259" key="1">
    <source>
        <dbReference type="SMART" id="SM00966"/>
    </source>
</evidence>
<dbReference type="Proteomes" id="UP000593591">
    <property type="component" value="Chromosome"/>
</dbReference>
<dbReference type="InterPro" id="IPR052975">
    <property type="entry name" value="Repressor-like_regulatory"/>
</dbReference>
<dbReference type="SMART" id="SM00966">
    <property type="entry name" value="SpoVT_AbrB"/>
    <property type="match status" value="1"/>
</dbReference>
<dbReference type="EMBL" id="CP031517">
    <property type="protein sequence ID" value="QOS39227.1"/>
    <property type="molecule type" value="Genomic_DNA"/>
</dbReference>
<reference evidence="2 3" key="1">
    <citation type="submission" date="2018-08" db="EMBL/GenBank/DDBJ databases">
        <title>The first complete genome of Treponema rectale (CHPAT), a commensal spirochete of the bovine rectum.</title>
        <authorList>
            <person name="Staton G.J."/>
            <person name="Clegg S.R."/>
            <person name="Carter S.D."/>
            <person name="Radford A.D."/>
            <person name="Darby A."/>
            <person name="Hall N."/>
            <person name="Birtles R.J."/>
            <person name="Evans N.J."/>
        </authorList>
    </citation>
    <scope>NUCLEOTIDE SEQUENCE [LARGE SCALE GENOMIC DNA]</scope>
    <source>
        <strain evidence="2 3">CHPA</strain>
    </source>
</reference>
<proteinExistence type="predicted"/>